<dbReference type="HOGENOM" id="CLU_017939_1_0_1"/>
<dbReference type="GO" id="GO:0042420">
    <property type="term" value="P:dopamine catabolic process"/>
    <property type="evidence" value="ECO:0000318"/>
    <property type="project" value="GO_Central"/>
</dbReference>
<dbReference type="GO" id="GO:0006589">
    <property type="term" value="P:octopamine biosynthetic process"/>
    <property type="evidence" value="ECO:0000318"/>
    <property type="project" value="GO_Central"/>
</dbReference>
<dbReference type="SMART" id="SM00664">
    <property type="entry name" value="DoH"/>
    <property type="match status" value="1"/>
</dbReference>
<evidence type="ECO:0000313" key="8">
    <source>
        <dbReference type="Proteomes" id="UP000008144"/>
    </source>
</evidence>
<keyword evidence="3" id="KW-1015">Disulfide bond</keyword>
<dbReference type="OMA" id="GRTDEMC"/>
<dbReference type="Ensembl" id="ENSCINT00000033602.1">
    <property type="protein sequence ID" value="ENSCINP00000032889.1"/>
    <property type="gene ID" value="ENSCING00000023302.1"/>
</dbReference>
<dbReference type="Gene3D" id="2.60.120.230">
    <property type="match status" value="1"/>
</dbReference>
<dbReference type="Gene3D" id="2.60.120.310">
    <property type="entry name" value="Copper type II, ascorbate-dependent monooxygenase, N-terminal domain"/>
    <property type="match status" value="1"/>
</dbReference>
<dbReference type="GO" id="GO:0042421">
    <property type="term" value="P:norepinephrine biosynthetic process"/>
    <property type="evidence" value="ECO:0000318"/>
    <property type="project" value="GO_Central"/>
</dbReference>
<comment type="cofactor">
    <cofactor evidence="1">
        <name>Cu(2+)</name>
        <dbReference type="ChEBI" id="CHEBI:29036"/>
    </cofactor>
</comment>
<dbReference type="InterPro" id="IPR045266">
    <property type="entry name" value="DOH_DOMON"/>
</dbReference>
<dbReference type="GO" id="GO:0030667">
    <property type="term" value="C:secretory granule membrane"/>
    <property type="evidence" value="ECO:0000318"/>
    <property type="project" value="GO_Central"/>
</dbReference>
<dbReference type="Pfam" id="PF03351">
    <property type="entry name" value="DOMON"/>
    <property type="match status" value="1"/>
</dbReference>
<keyword evidence="8" id="KW-1185">Reference proteome</keyword>
<dbReference type="InterPro" id="IPR000323">
    <property type="entry name" value="Cu2_ascorb_mOase_N"/>
</dbReference>
<proteinExistence type="inferred from homology"/>
<dbReference type="GO" id="GO:0005507">
    <property type="term" value="F:copper ion binding"/>
    <property type="evidence" value="ECO:0000318"/>
    <property type="project" value="GO_Central"/>
</dbReference>
<dbReference type="InterPro" id="IPR014784">
    <property type="entry name" value="Cu2_ascorb_mOase-like_C"/>
</dbReference>
<reference evidence="8" key="1">
    <citation type="journal article" date="2002" name="Science">
        <title>The draft genome of Ciona intestinalis: insights into chordate and vertebrate origins.</title>
        <authorList>
            <person name="Dehal P."/>
            <person name="Satou Y."/>
            <person name="Campbell R.K."/>
            <person name="Chapman J."/>
            <person name="Degnan B."/>
            <person name="De Tomaso A."/>
            <person name="Davidson B."/>
            <person name="Di Gregorio A."/>
            <person name="Gelpke M."/>
            <person name="Goodstein D.M."/>
            <person name="Harafuji N."/>
            <person name="Hastings K.E."/>
            <person name="Ho I."/>
            <person name="Hotta K."/>
            <person name="Huang W."/>
            <person name="Kawashima T."/>
            <person name="Lemaire P."/>
            <person name="Martinez D."/>
            <person name="Meinertzhagen I.A."/>
            <person name="Necula S."/>
            <person name="Nonaka M."/>
            <person name="Putnam N."/>
            <person name="Rash S."/>
            <person name="Saiga H."/>
            <person name="Satake M."/>
            <person name="Terry A."/>
            <person name="Yamada L."/>
            <person name="Wang H.G."/>
            <person name="Awazu S."/>
            <person name="Azumi K."/>
            <person name="Boore J."/>
            <person name="Branno M."/>
            <person name="Chin-Bow S."/>
            <person name="DeSantis R."/>
            <person name="Doyle S."/>
            <person name="Francino P."/>
            <person name="Keys D.N."/>
            <person name="Haga S."/>
            <person name="Hayashi H."/>
            <person name="Hino K."/>
            <person name="Imai K.S."/>
            <person name="Inaba K."/>
            <person name="Kano S."/>
            <person name="Kobayashi K."/>
            <person name="Kobayashi M."/>
            <person name="Lee B.I."/>
            <person name="Makabe K.W."/>
            <person name="Manohar C."/>
            <person name="Matassi G."/>
            <person name="Medina M."/>
            <person name="Mochizuki Y."/>
            <person name="Mount S."/>
            <person name="Morishita T."/>
            <person name="Miura S."/>
            <person name="Nakayama A."/>
            <person name="Nishizaka S."/>
            <person name="Nomoto H."/>
            <person name="Ohta F."/>
            <person name="Oishi K."/>
            <person name="Rigoutsos I."/>
            <person name="Sano M."/>
            <person name="Sasaki A."/>
            <person name="Sasakura Y."/>
            <person name="Shoguchi E."/>
            <person name="Shin-i T."/>
            <person name="Spagnuolo A."/>
            <person name="Stainier D."/>
            <person name="Suzuki M.M."/>
            <person name="Tassy O."/>
            <person name="Takatori N."/>
            <person name="Tokuoka M."/>
            <person name="Yagi K."/>
            <person name="Yoshizaki F."/>
            <person name="Wada S."/>
            <person name="Zhang C."/>
            <person name="Hyatt P.D."/>
            <person name="Larimer F."/>
            <person name="Detter C."/>
            <person name="Doggett N."/>
            <person name="Glavina T."/>
            <person name="Hawkins T."/>
            <person name="Richardson P."/>
            <person name="Lucas S."/>
            <person name="Kohara Y."/>
            <person name="Levine M."/>
            <person name="Satoh N."/>
            <person name="Rokhsar D.S."/>
        </authorList>
    </citation>
    <scope>NUCLEOTIDE SEQUENCE [LARGE SCALE GENOMIC DNA]</scope>
</reference>
<accession>H2XTA5</accession>
<name>H2XTA5_CIOIN</name>
<evidence type="ECO:0000256" key="2">
    <source>
        <dbReference type="ARBA" id="ARBA00010676"/>
    </source>
</evidence>
<sequence length="505" mass="56783">MTFSLLVCAQLLLLKLVRCNIDPTQAYERFFDLDGVGNVKLYWKYTDTHITFELHGQTTGWIGIGFSPTGGMRGADIIVGWVKNGNAVISDRHGVGNTFPPRDDQQNVELLTGAECNGWTMLKFVRPLRTCDENDRQITKNTMKVIYAFGAADPTDDDLTPINYHRMNKGVRSMILLEGPRFVTPLVPSETHSSFDILNNVSAIPARKTYYNCMLVRLPTLPTKHHVIKFEPLIQPGNERFVHHMLLHLCTKNEKDVTLLNTNHECYRLTSPADFSDCVQIIAAWAVGGGPHILPPHVGYPLGNTSEPVYAMLEMHYDNPNLISGVSDQSGMRIYYTPELRQYDVGILTIGQIVNSYSNIIPPTISSFKHYGDCPAECLETVMDEIGVDHIKVVGGFLHSHLLGRKLRVRHLRNGTELPNILRDDSYDFDYQEGHSLTEEVIIRKGDALQVVCDYDSSGRSTYTTVGLATENEMCLGFLTYYPKVPLSICETSPYLLELLQYFGV</sequence>
<reference evidence="7" key="2">
    <citation type="journal article" date="2008" name="Genome Biol.">
        <title>Improved genome assembly and evidence-based global gene model set for the chordate Ciona intestinalis: new insight into intron and operon populations.</title>
        <authorList>
            <person name="Satou Y."/>
            <person name="Mineta K."/>
            <person name="Ogasawara M."/>
            <person name="Sasakura Y."/>
            <person name="Shoguchi E."/>
            <person name="Ueno K."/>
            <person name="Yamada L."/>
            <person name="Matsumoto J."/>
            <person name="Wasserscheid J."/>
            <person name="Dewar K."/>
            <person name="Wiley G.B."/>
            <person name="Macmil S.L."/>
            <person name="Roe B.A."/>
            <person name="Zeller R.W."/>
            <person name="Hastings K.E."/>
            <person name="Lemaire P."/>
            <person name="Lindquist E."/>
            <person name="Endo T."/>
            <person name="Hotta K."/>
            <person name="Inaba K."/>
        </authorList>
    </citation>
    <scope>NUCLEOTIDE SEQUENCE [LARGE SCALE GENOMIC DNA]</scope>
    <source>
        <strain evidence="7">wild type</strain>
    </source>
</reference>
<dbReference type="Pfam" id="PF03712">
    <property type="entry name" value="Cu2_monoox_C"/>
    <property type="match status" value="1"/>
</dbReference>
<organism evidence="7 8">
    <name type="scientific">Ciona intestinalis</name>
    <name type="common">Transparent sea squirt</name>
    <name type="synonym">Ascidia intestinalis</name>
    <dbReference type="NCBI Taxonomy" id="7719"/>
    <lineage>
        <taxon>Eukaryota</taxon>
        <taxon>Metazoa</taxon>
        <taxon>Chordata</taxon>
        <taxon>Tunicata</taxon>
        <taxon>Ascidiacea</taxon>
        <taxon>Phlebobranchia</taxon>
        <taxon>Cionidae</taxon>
        <taxon>Ciona</taxon>
    </lineage>
</organism>
<dbReference type="Proteomes" id="UP000008144">
    <property type="component" value="Chromosome 7"/>
</dbReference>
<dbReference type="CDD" id="cd09631">
    <property type="entry name" value="DOMON_DOH"/>
    <property type="match status" value="1"/>
</dbReference>
<dbReference type="PROSITE" id="PS50836">
    <property type="entry name" value="DOMON"/>
    <property type="match status" value="1"/>
</dbReference>
<dbReference type="GeneTree" id="ENSGT00530000063085"/>
<dbReference type="PRINTS" id="PR00767">
    <property type="entry name" value="DBMONOXGNASE"/>
</dbReference>
<reference evidence="7" key="3">
    <citation type="submission" date="2025-08" db="UniProtKB">
        <authorList>
            <consortium name="Ensembl"/>
        </authorList>
    </citation>
    <scope>IDENTIFICATION</scope>
</reference>
<dbReference type="InterPro" id="IPR028460">
    <property type="entry name" value="Tbh/DBH"/>
</dbReference>
<dbReference type="GO" id="GO:0004500">
    <property type="term" value="F:dopamine beta-monooxygenase activity"/>
    <property type="evidence" value="ECO:0000318"/>
    <property type="project" value="GO_Central"/>
</dbReference>
<feature type="domain" description="DOMON" evidence="6">
    <location>
        <begin position="37"/>
        <end position="150"/>
    </location>
</feature>
<dbReference type="InterPro" id="IPR036939">
    <property type="entry name" value="Cu2_ascorb_mOase_N_sf"/>
</dbReference>
<dbReference type="SUPFAM" id="SSF49742">
    <property type="entry name" value="PHM/PNGase F"/>
    <property type="match status" value="2"/>
</dbReference>
<dbReference type="InterPro" id="IPR005018">
    <property type="entry name" value="DOMON_domain"/>
</dbReference>
<evidence type="ECO:0000256" key="1">
    <source>
        <dbReference type="ARBA" id="ARBA00001973"/>
    </source>
</evidence>
<reference evidence="7" key="4">
    <citation type="submission" date="2025-09" db="UniProtKB">
        <authorList>
            <consortium name="Ensembl"/>
        </authorList>
    </citation>
    <scope>IDENTIFICATION</scope>
</reference>
<protein>
    <recommendedName>
        <fullName evidence="6">DOMON domain-containing protein</fullName>
    </recommendedName>
</protein>
<comment type="similarity">
    <text evidence="2">Belongs to the copper type II ascorbate-dependent monooxygenase family.</text>
</comment>
<dbReference type="PANTHER" id="PTHR10157:SF23">
    <property type="entry name" value="MOXD1 HOMOLOG 1"/>
    <property type="match status" value="1"/>
</dbReference>
<dbReference type="GO" id="GO:0005615">
    <property type="term" value="C:extracellular space"/>
    <property type="evidence" value="ECO:0000318"/>
    <property type="project" value="GO_Central"/>
</dbReference>
<keyword evidence="5" id="KW-0732">Signal</keyword>
<evidence type="ECO:0000256" key="3">
    <source>
        <dbReference type="ARBA" id="ARBA00023157"/>
    </source>
</evidence>
<evidence type="ECO:0000256" key="4">
    <source>
        <dbReference type="ARBA" id="ARBA00023180"/>
    </source>
</evidence>
<keyword evidence="4" id="KW-0325">Glycoprotein</keyword>
<dbReference type="Pfam" id="PF01082">
    <property type="entry name" value="Cu2_monooxygen"/>
    <property type="match status" value="1"/>
</dbReference>
<evidence type="ECO:0000313" key="7">
    <source>
        <dbReference type="Ensembl" id="ENSCINP00000032889.1"/>
    </source>
</evidence>
<feature type="signal peptide" evidence="5">
    <location>
        <begin position="1"/>
        <end position="19"/>
    </location>
</feature>
<feature type="chain" id="PRO_5046843067" description="DOMON domain-containing protein" evidence="5">
    <location>
        <begin position="20"/>
        <end position="505"/>
    </location>
</feature>
<dbReference type="InterPro" id="IPR024548">
    <property type="entry name" value="Cu2_monoox_C"/>
</dbReference>
<evidence type="ECO:0000259" key="6">
    <source>
        <dbReference type="PROSITE" id="PS50836"/>
    </source>
</evidence>
<dbReference type="InParanoid" id="H2XTA5"/>
<dbReference type="InterPro" id="IPR008977">
    <property type="entry name" value="PHM/PNGase_F_dom_sf"/>
</dbReference>
<dbReference type="AlphaFoldDB" id="H2XTA5"/>
<dbReference type="SUPFAM" id="SSF49344">
    <property type="entry name" value="CBD9-like"/>
    <property type="match status" value="1"/>
</dbReference>
<dbReference type="EMBL" id="EAAA01002369">
    <property type="status" value="NOT_ANNOTATED_CDS"/>
    <property type="molecule type" value="Genomic_DNA"/>
</dbReference>
<evidence type="ECO:0000256" key="5">
    <source>
        <dbReference type="SAM" id="SignalP"/>
    </source>
</evidence>
<dbReference type="PANTHER" id="PTHR10157">
    <property type="entry name" value="DOPAMINE BETA HYDROXYLASE RELATED"/>
    <property type="match status" value="1"/>
</dbReference>
<dbReference type="Gene3D" id="2.60.40.1210">
    <property type="entry name" value="Cellobiose dehydrogenase, cytochrome domain"/>
    <property type="match status" value="1"/>
</dbReference>
<dbReference type="InterPro" id="IPR000945">
    <property type="entry name" value="DBH-like"/>
</dbReference>